<dbReference type="Gene3D" id="3.40.50.300">
    <property type="entry name" value="P-loop containing nucleotide triphosphate hydrolases"/>
    <property type="match status" value="1"/>
</dbReference>
<dbReference type="PANTHER" id="PTHR43581">
    <property type="entry name" value="ATP/GTP PHOSPHATASE"/>
    <property type="match status" value="1"/>
</dbReference>
<dbReference type="InterPro" id="IPR027417">
    <property type="entry name" value="P-loop_NTPase"/>
</dbReference>
<dbReference type="InterPro" id="IPR003959">
    <property type="entry name" value="ATPase_AAA_core"/>
</dbReference>
<organism evidence="2 3">
    <name type="scientific">Litchfieldella rifensis</name>
    <dbReference type="NCBI Taxonomy" id="762643"/>
    <lineage>
        <taxon>Bacteria</taxon>
        <taxon>Pseudomonadati</taxon>
        <taxon>Pseudomonadota</taxon>
        <taxon>Gammaproteobacteria</taxon>
        <taxon>Oceanospirillales</taxon>
        <taxon>Halomonadaceae</taxon>
        <taxon>Litchfieldella</taxon>
    </lineage>
</organism>
<evidence type="ECO:0000259" key="1">
    <source>
        <dbReference type="Pfam" id="PF13304"/>
    </source>
</evidence>
<dbReference type="RefSeq" id="WP_386775087.1">
    <property type="nucleotide sequence ID" value="NZ_JBHRUG010000027.1"/>
</dbReference>
<evidence type="ECO:0000313" key="2">
    <source>
        <dbReference type="EMBL" id="MFC3284785.1"/>
    </source>
</evidence>
<comment type="caution">
    <text evidence="2">The sequence shown here is derived from an EMBL/GenBank/DDBJ whole genome shotgun (WGS) entry which is preliminary data.</text>
</comment>
<keyword evidence="3" id="KW-1185">Reference proteome</keyword>
<dbReference type="EMBL" id="JBHRUG010000027">
    <property type="protein sequence ID" value="MFC3284785.1"/>
    <property type="molecule type" value="Genomic_DNA"/>
</dbReference>
<dbReference type="CDD" id="cd00267">
    <property type="entry name" value="ABC_ATPase"/>
    <property type="match status" value="1"/>
</dbReference>
<feature type="domain" description="ATPase AAA-type core" evidence="1">
    <location>
        <begin position="399"/>
        <end position="465"/>
    </location>
</feature>
<name>A0ABV7LT00_9GAMM</name>
<dbReference type="SUPFAM" id="SSF52540">
    <property type="entry name" value="P-loop containing nucleoside triphosphate hydrolases"/>
    <property type="match status" value="1"/>
</dbReference>
<dbReference type="Pfam" id="PF13304">
    <property type="entry name" value="AAA_21"/>
    <property type="match status" value="1"/>
</dbReference>
<dbReference type="PANTHER" id="PTHR43581:SF2">
    <property type="entry name" value="EXCINUCLEASE ATPASE SUBUNIT"/>
    <property type="match status" value="1"/>
</dbReference>
<dbReference type="InterPro" id="IPR051396">
    <property type="entry name" value="Bact_Antivir_Def_Nuclease"/>
</dbReference>
<accession>A0ABV7LT00</accession>
<reference evidence="3" key="1">
    <citation type="journal article" date="2019" name="Int. J. Syst. Evol. Microbiol.">
        <title>The Global Catalogue of Microorganisms (GCM) 10K type strain sequencing project: providing services to taxonomists for standard genome sequencing and annotation.</title>
        <authorList>
            <consortium name="The Broad Institute Genomics Platform"/>
            <consortium name="The Broad Institute Genome Sequencing Center for Infectious Disease"/>
            <person name="Wu L."/>
            <person name="Ma J."/>
        </authorList>
    </citation>
    <scope>NUCLEOTIDE SEQUENCE [LARGE SCALE GENOMIC DNA]</scope>
    <source>
        <strain evidence="3">CECT 7698</strain>
    </source>
</reference>
<protein>
    <submittedName>
        <fullName evidence="2">AAA family ATPase</fullName>
    </submittedName>
</protein>
<sequence>MGNENLEESKGLDFKIYFVMDDIKFHPASLPAIVFSPVEDSWNDFRYKCRYKYLITFGDHRENIEGQVFLGFLSVDKNIDDSGRISLESNMVEAHELPPFFTLQGGMESYRHFVREHGAKDSELFLLALNDLVASRRVAKRSKLVEEAMKTDVFSLAFMRDSERFFAFHNADSVLDGLEREDFSRISTNLSLTYEIAGYHEHHHLDLKFDTDSILPKRISVLIGRNGLGKSQALYNIVRSLIKGDGLFSDHELGRPMISRLLAIATPGETVNTFPPERANKRIKYRRLILNRGARSKPSRGFCDLCVQLVRSEEFIGEHDRWELFKESVKFFPKIENVVIPLSKAVSVQAGHVIKDKGKHYVPLLKLDQGGEQANLEVLGAVISNANPMLYIDGDVFPLSSGQLAFIKFVVQACLFVENGTLVLLDEPETHLHPNFVSSFVRVLDRLLKLSGSISIIATHSAYFVREVTRTQVLVFKEGEGGQLNIQNPRLKTFGADVGAISYFVFEDEITNALVEDILEQFPESLESRRSLLKELDEELSADVVMYLRRKLNMEEKSEGN</sequence>
<evidence type="ECO:0000313" key="3">
    <source>
        <dbReference type="Proteomes" id="UP001595579"/>
    </source>
</evidence>
<dbReference type="Proteomes" id="UP001595579">
    <property type="component" value="Unassembled WGS sequence"/>
</dbReference>
<gene>
    <name evidence="2" type="ORF">ACFOEV_14385</name>
</gene>
<proteinExistence type="predicted"/>